<evidence type="ECO:0000256" key="3">
    <source>
        <dbReference type="ARBA" id="ARBA00022475"/>
    </source>
</evidence>
<dbReference type="RefSeq" id="WP_100313501.1">
    <property type="nucleotide sequence ID" value="NZ_PGFG01000001.1"/>
</dbReference>
<evidence type="ECO:0000256" key="6">
    <source>
        <dbReference type="ARBA" id="ARBA00023136"/>
    </source>
</evidence>
<evidence type="ECO:0000259" key="9">
    <source>
        <dbReference type="Pfam" id="PF21082"/>
    </source>
</evidence>
<dbReference type="InterPro" id="IPR011014">
    <property type="entry name" value="MscS_channel_TM-2"/>
</dbReference>
<keyword evidence="5 7" id="KW-1133">Transmembrane helix</keyword>
<evidence type="ECO:0000259" key="8">
    <source>
        <dbReference type="Pfam" id="PF00924"/>
    </source>
</evidence>
<feature type="domain" description="Mechanosensitive ion channel MscS C-terminal" evidence="9">
    <location>
        <begin position="256"/>
        <end position="340"/>
    </location>
</feature>
<comment type="subcellular location">
    <subcellularLocation>
        <location evidence="1">Cell membrane</location>
        <topology evidence="1">Multi-pass membrane protein</topology>
    </subcellularLocation>
</comment>
<feature type="transmembrane region" description="Helical" evidence="7">
    <location>
        <begin position="93"/>
        <end position="118"/>
    </location>
</feature>
<evidence type="ECO:0000256" key="7">
    <source>
        <dbReference type="SAM" id="Phobius"/>
    </source>
</evidence>
<dbReference type="AlphaFoldDB" id="A0A2M9CS94"/>
<dbReference type="PANTHER" id="PTHR30566:SF25">
    <property type="entry name" value="INNER MEMBRANE PROTEIN"/>
    <property type="match status" value="1"/>
</dbReference>
<feature type="domain" description="Mechanosensitive ion channel MscS" evidence="8">
    <location>
        <begin position="183"/>
        <end position="249"/>
    </location>
</feature>
<comment type="similarity">
    <text evidence="2">Belongs to the MscS (TC 1.A.23) family.</text>
</comment>
<evidence type="ECO:0000256" key="5">
    <source>
        <dbReference type="ARBA" id="ARBA00022989"/>
    </source>
</evidence>
<reference evidence="11 12" key="1">
    <citation type="submission" date="2017-11" db="EMBL/GenBank/DDBJ databases">
        <title>Genomic Encyclopedia of Archaeal and Bacterial Type Strains, Phase II (KMG-II): From Individual Species to Whole Genera.</title>
        <authorList>
            <person name="Goeker M."/>
        </authorList>
    </citation>
    <scope>NUCLEOTIDE SEQUENCE [LARGE SCALE GENOMIC DNA]</scope>
    <source>
        <strain evidence="11 12">DSM 27268</strain>
    </source>
</reference>
<sequence>MNNFQDFFEITYAGNTIRNYAFAVLGIIIGFLILRLIANRIIHQLKKLSARTATHFDDFMVVQIEKNGLPIAYILVLYAGINTLHLTEKAATAVHHIMTVIVTFFVLRVLTAIIDYSLKSYLRRKNYPEERMKETRGMMIIVNLILWSIGIVFLLGNLGYNVTTLITGLGIGGVAIALASQTILGDLFCYFIIFFDRPFELGDFIIVGDKMGTVEHIGLKTTRLRSLGGEQLIFSNKDLTDSRIHNYKRMEQRRVLFRIGVIYETPMEKLKKIPALLRQAVEMQSDVRFDRAHFASYGDFALVFEIVYYVLSADYNKYMDIQQAINLQIYHLFEQEGIEFAYPHQVVEIIRHQELPANHN</sequence>
<dbReference type="Gene3D" id="2.30.30.60">
    <property type="match status" value="1"/>
</dbReference>
<dbReference type="Gene3D" id="3.30.70.100">
    <property type="match status" value="1"/>
</dbReference>
<feature type="transmembrane region" description="Helical" evidence="7">
    <location>
        <begin position="59"/>
        <end position="81"/>
    </location>
</feature>
<dbReference type="Proteomes" id="UP000230000">
    <property type="component" value="Unassembled WGS sequence"/>
</dbReference>
<organism evidence="11 12">
    <name type="scientific">Thermoflavifilum aggregans</name>
    <dbReference type="NCBI Taxonomy" id="454188"/>
    <lineage>
        <taxon>Bacteria</taxon>
        <taxon>Pseudomonadati</taxon>
        <taxon>Bacteroidota</taxon>
        <taxon>Chitinophagia</taxon>
        <taxon>Chitinophagales</taxon>
        <taxon>Chitinophagaceae</taxon>
        <taxon>Thermoflavifilum</taxon>
    </lineage>
</organism>
<evidence type="ECO:0000313" key="12">
    <source>
        <dbReference type="Proteomes" id="UP000230000"/>
    </source>
</evidence>
<dbReference type="InterPro" id="IPR049142">
    <property type="entry name" value="MS_channel_1st"/>
</dbReference>
<name>A0A2M9CS94_9BACT</name>
<keyword evidence="12" id="KW-1185">Reference proteome</keyword>
<evidence type="ECO:0000259" key="10">
    <source>
        <dbReference type="Pfam" id="PF21088"/>
    </source>
</evidence>
<comment type="caution">
    <text evidence="11">The sequence shown here is derived from an EMBL/GenBank/DDBJ whole genome shotgun (WGS) entry which is preliminary data.</text>
</comment>
<dbReference type="Pfam" id="PF21088">
    <property type="entry name" value="MS_channel_1st"/>
    <property type="match status" value="1"/>
</dbReference>
<accession>A0A2M9CS94</accession>
<dbReference type="Gene3D" id="1.10.287.1260">
    <property type="match status" value="1"/>
</dbReference>
<dbReference type="EMBL" id="PGFG01000001">
    <property type="protein sequence ID" value="PJJ74816.1"/>
    <property type="molecule type" value="Genomic_DNA"/>
</dbReference>
<dbReference type="SUPFAM" id="SSF50182">
    <property type="entry name" value="Sm-like ribonucleoproteins"/>
    <property type="match status" value="1"/>
</dbReference>
<keyword evidence="4 7" id="KW-0812">Transmembrane</keyword>
<feature type="domain" description="Mechanosensitive ion channel transmembrane helices 2/3" evidence="10">
    <location>
        <begin position="141"/>
        <end position="181"/>
    </location>
</feature>
<dbReference type="SUPFAM" id="SSF82861">
    <property type="entry name" value="Mechanosensitive channel protein MscS (YggB), transmembrane region"/>
    <property type="match status" value="1"/>
</dbReference>
<keyword evidence="3" id="KW-1003">Cell membrane</keyword>
<dbReference type="GO" id="GO:0008381">
    <property type="term" value="F:mechanosensitive monoatomic ion channel activity"/>
    <property type="evidence" value="ECO:0007669"/>
    <property type="project" value="UniProtKB-ARBA"/>
</dbReference>
<dbReference type="InterPro" id="IPR010920">
    <property type="entry name" value="LSM_dom_sf"/>
</dbReference>
<dbReference type="InterPro" id="IPR006685">
    <property type="entry name" value="MscS_channel_2nd"/>
</dbReference>
<dbReference type="PANTHER" id="PTHR30566">
    <property type="entry name" value="YNAI-RELATED MECHANOSENSITIVE ION CHANNEL"/>
    <property type="match status" value="1"/>
</dbReference>
<dbReference type="SUPFAM" id="SSF82689">
    <property type="entry name" value="Mechanosensitive channel protein MscS (YggB), C-terminal domain"/>
    <property type="match status" value="1"/>
</dbReference>
<keyword evidence="6 7" id="KW-0472">Membrane</keyword>
<evidence type="ECO:0000256" key="4">
    <source>
        <dbReference type="ARBA" id="ARBA00022692"/>
    </source>
</evidence>
<dbReference type="InterPro" id="IPR023408">
    <property type="entry name" value="MscS_beta-dom_sf"/>
</dbReference>
<dbReference type="InterPro" id="IPR049278">
    <property type="entry name" value="MS_channel_C"/>
</dbReference>
<dbReference type="Pfam" id="PF21082">
    <property type="entry name" value="MS_channel_3rd"/>
    <property type="match status" value="1"/>
</dbReference>
<gene>
    <name evidence="11" type="ORF">BXY57_0379</name>
</gene>
<evidence type="ECO:0000256" key="2">
    <source>
        <dbReference type="ARBA" id="ARBA00008017"/>
    </source>
</evidence>
<evidence type="ECO:0000313" key="11">
    <source>
        <dbReference type="EMBL" id="PJJ74816.1"/>
    </source>
</evidence>
<feature type="transmembrane region" description="Helical" evidence="7">
    <location>
        <begin position="20"/>
        <end position="38"/>
    </location>
</feature>
<dbReference type="Pfam" id="PF00924">
    <property type="entry name" value="MS_channel_2nd"/>
    <property type="match status" value="1"/>
</dbReference>
<dbReference type="GO" id="GO:0005886">
    <property type="term" value="C:plasma membrane"/>
    <property type="evidence" value="ECO:0007669"/>
    <property type="project" value="UniProtKB-SubCell"/>
</dbReference>
<feature type="transmembrane region" description="Helical" evidence="7">
    <location>
        <begin position="139"/>
        <end position="160"/>
    </location>
</feature>
<protein>
    <submittedName>
        <fullName evidence="11">Small-conductance mechanosensitive channel</fullName>
    </submittedName>
</protein>
<dbReference type="OrthoDB" id="9809206at2"/>
<feature type="transmembrane region" description="Helical" evidence="7">
    <location>
        <begin position="166"/>
        <end position="195"/>
    </location>
</feature>
<dbReference type="InterPro" id="IPR011066">
    <property type="entry name" value="MscS_channel_C_sf"/>
</dbReference>
<evidence type="ECO:0000256" key="1">
    <source>
        <dbReference type="ARBA" id="ARBA00004651"/>
    </source>
</evidence>
<proteinExistence type="inferred from homology"/>